<organism evidence="3 4">
    <name type="scientific">Kurthia populi</name>
    <dbReference type="NCBI Taxonomy" id="1562132"/>
    <lineage>
        <taxon>Bacteria</taxon>
        <taxon>Bacillati</taxon>
        <taxon>Bacillota</taxon>
        <taxon>Bacilli</taxon>
        <taxon>Bacillales</taxon>
        <taxon>Caryophanaceae</taxon>
        <taxon>Kurthia</taxon>
    </lineage>
</organism>
<keyword evidence="4" id="KW-1185">Reference proteome</keyword>
<evidence type="ECO:0000256" key="1">
    <source>
        <dbReference type="ARBA" id="ARBA00023172"/>
    </source>
</evidence>
<dbReference type="SUPFAM" id="SSF56349">
    <property type="entry name" value="DNA breaking-rejoining enzymes"/>
    <property type="match status" value="1"/>
</dbReference>
<dbReference type="CDD" id="cd01192">
    <property type="entry name" value="INT_C_like_3"/>
    <property type="match status" value="1"/>
</dbReference>
<comment type="caution">
    <text evidence="3">The sequence shown here is derived from an EMBL/GenBank/DDBJ whole genome shotgun (WGS) entry which is preliminary data.</text>
</comment>
<dbReference type="Pfam" id="PF00589">
    <property type="entry name" value="Phage_integrase"/>
    <property type="match status" value="1"/>
</dbReference>
<protein>
    <submittedName>
        <fullName evidence="3">Site-specific integrase</fullName>
    </submittedName>
</protein>
<dbReference type="InterPro" id="IPR002104">
    <property type="entry name" value="Integrase_catalytic"/>
</dbReference>
<evidence type="ECO:0000313" key="3">
    <source>
        <dbReference type="EMBL" id="MFD2869844.1"/>
    </source>
</evidence>
<dbReference type="InterPro" id="IPR050090">
    <property type="entry name" value="Tyrosine_recombinase_XerCD"/>
</dbReference>
<proteinExistence type="predicted"/>
<evidence type="ECO:0000259" key="2">
    <source>
        <dbReference type="PROSITE" id="PS51898"/>
    </source>
</evidence>
<gene>
    <name evidence="3" type="ORF">ACFSY7_15230</name>
</gene>
<dbReference type="PANTHER" id="PTHR30349:SF82">
    <property type="entry name" value="INTEGRASE_RECOMBINASE YOEC-RELATED"/>
    <property type="match status" value="1"/>
</dbReference>
<evidence type="ECO:0000313" key="4">
    <source>
        <dbReference type="Proteomes" id="UP001597568"/>
    </source>
</evidence>
<accession>A0ABW5Y3C8</accession>
<dbReference type="PROSITE" id="PS51898">
    <property type="entry name" value="TYR_RECOMBINASE"/>
    <property type="match status" value="1"/>
</dbReference>
<sequence length="185" mass="21894">MRFVEPIRDVEQLEEFKEYLKDKSERDYLLFLMGITTGFRVSDLLMLKVRDVEGTHIKVMEQKTKKMKRVIISPDLKKVLKEYLKDKKANDYLFLSKKRTKSGKKQPITRVRAYQIFNEAADAIGLRDNIGTHTMRKTFGYHFYKQFGDVATLQRLFNHSSQATTLMYIGITQDDMDEKISKMYR</sequence>
<name>A0ABW5Y3C8_9BACL</name>
<dbReference type="Gene3D" id="1.10.443.10">
    <property type="entry name" value="Intergrase catalytic core"/>
    <property type="match status" value="1"/>
</dbReference>
<dbReference type="InterPro" id="IPR011010">
    <property type="entry name" value="DNA_brk_join_enz"/>
</dbReference>
<dbReference type="RefSeq" id="WP_380148468.1">
    <property type="nucleotide sequence ID" value="NZ_JBHUOR010000129.1"/>
</dbReference>
<dbReference type="EMBL" id="JBHUOR010000129">
    <property type="protein sequence ID" value="MFD2869844.1"/>
    <property type="molecule type" value="Genomic_DNA"/>
</dbReference>
<reference evidence="4" key="1">
    <citation type="journal article" date="2019" name="Int. J. Syst. Evol. Microbiol.">
        <title>The Global Catalogue of Microorganisms (GCM) 10K type strain sequencing project: providing services to taxonomists for standard genome sequencing and annotation.</title>
        <authorList>
            <consortium name="The Broad Institute Genomics Platform"/>
            <consortium name="The Broad Institute Genome Sequencing Center for Infectious Disease"/>
            <person name="Wu L."/>
            <person name="Ma J."/>
        </authorList>
    </citation>
    <scope>NUCLEOTIDE SEQUENCE [LARGE SCALE GENOMIC DNA]</scope>
    <source>
        <strain evidence="4">KCTC 33522</strain>
    </source>
</reference>
<feature type="domain" description="Tyr recombinase" evidence="2">
    <location>
        <begin position="1"/>
        <end position="181"/>
    </location>
</feature>
<keyword evidence="1" id="KW-0233">DNA recombination</keyword>
<dbReference type="Proteomes" id="UP001597568">
    <property type="component" value="Unassembled WGS sequence"/>
</dbReference>
<dbReference type="PANTHER" id="PTHR30349">
    <property type="entry name" value="PHAGE INTEGRASE-RELATED"/>
    <property type="match status" value="1"/>
</dbReference>
<dbReference type="InterPro" id="IPR013762">
    <property type="entry name" value="Integrase-like_cat_sf"/>
</dbReference>